<dbReference type="Pfam" id="PF00020">
    <property type="entry name" value="TNFR_c6"/>
    <property type="match status" value="3"/>
</dbReference>
<dbReference type="GO" id="GO:0005886">
    <property type="term" value="C:plasma membrane"/>
    <property type="evidence" value="ECO:0007669"/>
    <property type="project" value="TreeGrafter"/>
</dbReference>
<evidence type="ECO:0000256" key="2">
    <source>
        <dbReference type="ARBA" id="ARBA00022729"/>
    </source>
</evidence>
<evidence type="ECO:0000256" key="7">
    <source>
        <dbReference type="SAM" id="Phobius"/>
    </source>
</evidence>
<dbReference type="STRING" id="6216.A0A0R3SGD4"/>
<evidence type="ECO:0000256" key="5">
    <source>
        <dbReference type="ARBA" id="ARBA00023180"/>
    </source>
</evidence>
<comment type="caution">
    <text evidence="6">Lacks conserved residue(s) required for the propagation of feature annotation.</text>
</comment>
<keyword evidence="7" id="KW-0472">Membrane</keyword>
<dbReference type="SUPFAM" id="SSF57586">
    <property type="entry name" value="TNF receptor-like"/>
    <property type="match status" value="2"/>
</dbReference>
<dbReference type="InterPro" id="IPR052302">
    <property type="entry name" value="Neurotrophin_rcpt-DD"/>
</dbReference>
<dbReference type="GO" id="GO:0048406">
    <property type="term" value="F:nerve growth factor binding"/>
    <property type="evidence" value="ECO:0007669"/>
    <property type="project" value="TreeGrafter"/>
</dbReference>
<evidence type="ECO:0000313" key="11">
    <source>
        <dbReference type="EMBL" id="VDL41531.1"/>
    </source>
</evidence>
<evidence type="ECO:0000256" key="8">
    <source>
        <dbReference type="SAM" id="SignalP"/>
    </source>
</evidence>
<evidence type="ECO:0000313" key="12">
    <source>
        <dbReference type="Proteomes" id="UP000274504"/>
    </source>
</evidence>
<feature type="domain" description="TNFR-Cys" evidence="10">
    <location>
        <begin position="128"/>
        <end position="166"/>
    </location>
</feature>
<name>A0A0R3SGD4_HYMDI</name>
<feature type="repeat" description="TNFR-Cys" evidence="6">
    <location>
        <begin position="83"/>
        <end position="127"/>
    </location>
</feature>
<reference evidence="11 12" key="2">
    <citation type="submission" date="2018-11" db="EMBL/GenBank/DDBJ databases">
        <authorList>
            <consortium name="Pathogen Informatics"/>
        </authorList>
    </citation>
    <scope>NUCLEOTIDE SEQUENCE [LARGE SCALE GENOMIC DNA]</scope>
</reference>
<dbReference type="InterPro" id="IPR011029">
    <property type="entry name" value="DEATH-like_dom_sf"/>
</dbReference>
<dbReference type="InterPro" id="IPR001368">
    <property type="entry name" value="TNFR/NGFR_Cys_rich_reg"/>
</dbReference>
<keyword evidence="1" id="KW-0053">Apoptosis</keyword>
<gene>
    <name evidence="11" type="ORF">HDID_LOCUS3955</name>
</gene>
<keyword evidence="4 6" id="KW-1015">Disulfide bond</keyword>
<organism evidence="13">
    <name type="scientific">Hymenolepis diminuta</name>
    <name type="common">Rat tapeworm</name>
    <dbReference type="NCBI Taxonomy" id="6216"/>
    <lineage>
        <taxon>Eukaryota</taxon>
        <taxon>Metazoa</taxon>
        <taxon>Spiralia</taxon>
        <taxon>Lophotrochozoa</taxon>
        <taxon>Platyhelminthes</taxon>
        <taxon>Cestoda</taxon>
        <taxon>Eucestoda</taxon>
        <taxon>Cyclophyllidea</taxon>
        <taxon>Hymenolepididae</taxon>
        <taxon>Hymenolepis</taxon>
    </lineage>
</organism>
<evidence type="ECO:0000256" key="1">
    <source>
        <dbReference type="ARBA" id="ARBA00022703"/>
    </source>
</evidence>
<dbReference type="Gene3D" id="2.10.50.10">
    <property type="entry name" value="Tumor Necrosis Factor Receptor, subunit A, domain 2"/>
    <property type="match status" value="4"/>
</dbReference>
<sequence length="518" mass="57444">MELISRLFSATWLLLFSLQCEFICSLPQLSTIDLNPIQQETCPVANEELISTLNGQLRCCKKCPVGEGMLQLCTNTTQTVCRPCQEGSEFSLEASATAKCMQCKQCQELHPFARFRKHCTPTSDAVCECVAGYFFIEVHSTCQSCTKCPPGYGAEKPCGWNEDSICSPCPEGTWSSTESATEKCLTCKRCKPGQIEMRSCTATQNTLCCPLHNPNCDDNYEDDEFDEMPPATSPHQQQQLGFFQMQVEINSPESTKAPTSNWVSFSEKGINHDLNGTLNSMNIQTAFRVEDPKTFQSVGHFSDGSFPQQMAYGDDYPMITIYCSLLGLVILTLLIYVFYKLWQQKLSMEDAKSIEAGVFHPAFTGIKTTGGKPKSSRLTVSVKDTNDKEHLLGESQQYSYAPQKSIPDHLLTELSQGLAVENHWKQVGTKLGFTEESLQKFEKPKISEDSGDAISAAKRMLTSWYSSRSSTDSSPLTSLLVVLESTSGTNELARRLKEYLKPSSAVTSTNSSQTSNNQ</sequence>
<dbReference type="EMBL" id="UYSG01001343">
    <property type="protein sequence ID" value="VDL41531.1"/>
    <property type="molecule type" value="Genomic_DNA"/>
</dbReference>
<reference evidence="13" key="1">
    <citation type="submission" date="2016-04" db="UniProtKB">
        <authorList>
            <consortium name="WormBaseParasite"/>
        </authorList>
    </citation>
    <scope>IDENTIFICATION</scope>
</reference>
<feature type="domain" description="Death" evidence="9">
    <location>
        <begin position="424"/>
        <end position="484"/>
    </location>
</feature>
<feature type="disulfide bond" evidence="6">
    <location>
        <begin position="148"/>
        <end position="166"/>
    </location>
</feature>
<evidence type="ECO:0000256" key="4">
    <source>
        <dbReference type="ARBA" id="ARBA00023157"/>
    </source>
</evidence>
<dbReference type="PROSITE" id="PS50050">
    <property type="entry name" value="TNFR_NGFR_2"/>
    <property type="match status" value="3"/>
</dbReference>
<evidence type="ECO:0000259" key="9">
    <source>
        <dbReference type="PROSITE" id="PS50017"/>
    </source>
</evidence>
<dbReference type="Gene3D" id="1.10.533.10">
    <property type="entry name" value="Death Domain, Fas"/>
    <property type="match status" value="1"/>
</dbReference>
<dbReference type="GO" id="GO:0005035">
    <property type="term" value="F:death receptor activity"/>
    <property type="evidence" value="ECO:0007669"/>
    <property type="project" value="TreeGrafter"/>
</dbReference>
<feature type="domain" description="TNFR-Cys" evidence="10">
    <location>
        <begin position="83"/>
        <end position="127"/>
    </location>
</feature>
<dbReference type="GO" id="GO:0007266">
    <property type="term" value="P:Rho protein signal transduction"/>
    <property type="evidence" value="ECO:0007669"/>
    <property type="project" value="TreeGrafter"/>
</dbReference>
<feature type="chain" id="PRO_5043131254" evidence="8">
    <location>
        <begin position="26"/>
        <end position="518"/>
    </location>
</feature>
<evidence type="ECO:0000256" key="3">
    <source>
        <dbReference type="ARBA" id="ARBA00022737"/>
    </source>
</evidence>
<dbReference type="WBParaSite" id="HDID_0000395701-mRNA-1">
    <property type="protein sequence ID" value="HDID_0000395701-mRNA-1"/>
    <property type="gene ID" value="HDID_0000395701"/>
</dbReference>
<dbReference type="SMART" id="SM00208">
    <property type="entry name" value="TNFR"/>
    <property type="match status" value="4"/>
</dbReference>
<dbReference type="CDD" id="cd01670">
    <property type="entry name" value="Death"/>
    <property type="match status" value="1"/>
</dbReference>
<dbReference type="GO" id="GO:0009986">
    <property type="term" value="C:cell surface"/>
    <property type="evidence" value="ECO:0007669"/>
    <property type="project" value="TreeGrafter"/>
</dbReference>
<dbReference type="PROSITE" id="PS50017">
    <property type="entry name" value="DEATH_DOMAIN"/>
    <property type="match status" value="1"/>
</dbReference>
<evidence type="ECO:0000256" key="6">
    <source>
        <dbReference type="PROSITE-ProRule" id="PRU00206"/>
    </source>
</evidence>
<feature type="repeat" description="TNFR-Cys" evidence="6">
    <location>
        <begin position="128"/>
        <end position="166"/>
    </location>
</feature>
<feature type="disulfide bond" evidence="6">
    <location>
        <begin position="145"/>
        <end position="158"/>
    </location>
</feature>
<feature type="transmembrane region" description="Helical" evidence="7">
    <location>
        <begin position="319"/>
        <end position="339"/>
    </location>
</feature>
<dbReference type="OrthoDB" id="10048028at2759"/>
<evidence type="ECO:0000259" key="10">
    <source>
        <dbReference type="PROSITE" id="PS50050"/>
    </source>
</evidence>
<dbReference type="Proteomes" id="UP000274504">
    <property type="component" value="Unassembled WGS sequence"/>
</dbReference>
<keyword evidence="2 8" id="KW-0732">Signal</keyword>
<keyword evidence="7" id="KW-1133">Transmembrane helix</keyword>
<dbReference type="Gene3D" id="6.10.250.1780">
    <property type="match status" value="1"/>
</dbReference>
<feature type="repeat" description="TNFR-Cys" evidence="6">
    <location>
        <begin position="168"/>
        <end position="208"/>
    </location>
</feature>
<accession>A0A0R3SGD4</accession>
<feature type="signal peptide" evidence="8">
    <location>
        <begin position="1"/>
        <end position="25"/>
    </location>
</feature>
<dbReference type="PANTHER" id="PTHR46605">
    <property type="entry name" value="TUMOR NECROSIS FACTOR RECEPTOR"/>
    <property type="match status" value="1"/>
</dbReference>
<dbReference type="AlphaFoldDB" id="A0A0R3SGD4"/>
<proteinExistence type="predicted"/>
<dbReference type="CDD" id="cd13416">
    <property type="entry name" value="TNFRSF16"/>
    <property type="match status" value="1"/>
</dbReference>
<feature type="disulfide bond" evidence="6">
    <location>
        <begin position="190"/>
        <end position="208"/>
    </location>
</feature>
<dbReference type="GO" id="GO:0006915">
    <property type="term" value="P:apoptotic process"/>
    <property type="evidence" value="ECO:0007669"/>
    <property type="project" value="UniProtKB-KW"/>
</dbReference>
<dbReference type="InterPro" id="IPR034046">
    <property type="entry name" value="TNFRSF16_N"/>
</dbReference>
<feature type="disulfide bond" evidence="6">
    <location>
        <begin position="169"/>
        <end position="184"/>
    </location>
</feature>
<keyword evidence="5" id="KW-0325">Glycoprotein</keyword>
<dbReference type="PANTHER" id="PTHR46605:SF2">
    <property type="entry name" value="TNFR-CYS DOMAIN-CONTAINING PROTEIN"/>
    <property type="match status" value="1"/>
</dbReference>
<dbReference type="GO" id="GO:0015026">
    <property type="term" value="F:coreceptor activity"/>
    <property type="evidence" value="ECO:0007669"/>
    <property type="project" value="TreeGrafter"/>
</dbReference>
<feature type="disulfide bond" evidence="6">
    <location>
        <begin position="187"/>
        <end position="200"/>
    </location>
</feature>
<keyword evidence="7" id="KW-0812">Transmembrane</keyword>
<keyword evidence="3" id="KW-0677">Repeat</keyword>
<dbReference type="InterPro" id="IPR000488">
    <property type="entry name" value="Death_dom"/>
</dbReference>
<feature type="domain" description="TNFR-Cys" evidence="10">
    <location>
        <begin position="168"/>
        <end position="208"/>
    </location>
</feature>
<evidence type="ECO:0000313" key="13">
    <source>
        <dbReference type="WBParaSite" id="HDID_0000395701-mRNA-1"/>
    </source>
</evidence>
<protein>
    <submittedName>
        <fullName evidence="13">Tumor necrosis factor receptor superfamily member 16</fullName>
    </submittedName>
</protein>